<dbReference type="GeneID" id="80397805"/>
<dbReference type="KEGG" id="vg:80397805"/>
<dbReference type="EMBL" id="MW748993">
    <property type="protein sequence ID" value="QUE30245.1"/>
    <property type="molecule type" value="Genomic_DNA"/>
</dbReference>
<evidence type="ECO:0000313" key="2">
    <source>
        <dbReference type="Proteomes" id="UP000680794"/>
    </source>
</evidence>
<keyword evidence="2" id="KW-1185">Reference proteome</keyword>
<dbReference type="RefSeq" id="YP_010773525.1">
    <property type="nucleotide sequence ID" value="NC_074664.1"/>
</dbReference>
<protein>
    <submittedName>
        <fullName evidence="1">Uncharacterized protein</fullName>
    </submittedName>
</protein>
<dbReference type="Proteomes" id="UP000680794">
    <property type="component" value="Segment"/>
</dbReference>
<name>A0A8T8JJH0_9CAUD</name>
<proteinExistence type="predicted"/>
<reference evidence="1" key="1">
    <citation type="submission" date="2021-03" db="EMBL/GenBank/DDBJ databases">
        <authorList>
            <person name="Tong Y."/>
            <person name="Li F."/>
            <person name="Tian F."/>
            <person name="Li J."/>
        </authorList>
    </citation>
    <scope>NUCLEOTIDE SEQUENCE</scope>
</reference>
<accession>A0A8T8JJH0</accession>
<organism evidence="1 2">
    <name type="scientific">Pseudomonas phage BUCT566</name>
    <dbReference type="NCBI Taxonomy" id="2829367"/>
    <lineage>
        <taxon>Viruses</taxon>
        <taxon>Duplodnaviria</taxon>
        <taxon>Heunggongvirae</taxon>
        <taxon>Uroviricota</taxon>
        <taxon>Caudoviricetes</taxon>
        <taxon>Lishizhenvirus</taxon>
        <taxon>Lishizhenvirus BUCT566</taxon>
    </lineage>
</organism>
<evidence type="ECO:0000313" key="1">
    <source>
        <dbReference type="EMBL" id="QUE30245.1"/>
    </source>
</evidence>
<sequence length="108" mass="11916">MSIKTTGIELKSFWKDDSVWPADSYVDGLYLKVNGQDADSEDIEALNDADQVVIEDGYFCDANDDGESLLTVFKRWRKKQTTVYISASCPKELEEAVRAAIKSAGGTA</sequence>